<comment type="caution">
    <text evidence="1">The sequence shown here is derived from an EMBL/GenBank/DDBJ whole genome shotgun (WGS) entry which is preliminary data.</text>
</comment>
<proteinExistence type="predicted"/>
<dbReference type="AlphaFoldDB" id="A0A9Q0T9T3"/>
<keyword evidence="2" id="KW-1185">Reference proteome</keyword>
<reference evidence="1" key="1">
    <citation type="submission" date="2022-11" db="EMBL/GenBank/DDBJ databases">
        <authorList>
            <person name="Hyden B.L."/>
            <person name="Feng K."/>
            <person name="Yates T."/>
            <person name="Jawdy S."/>
            <person name="Smart L.B."/>
            <person name="Muchero W."/>
        </authorList>
    </citation>
    <scope>NUCLEOTIDE SEQUENCE</scope>
    <source>
        <tissue evidence="1">Shoot tip</tissue>
    </source>
</reference>
<dbReference type="EMBL" id="JAPFFK010000016">
    <property type="protein sequence ID" value="KAJ6706624.1"/>
    <property type="molecule type" value="Genomic_DNA"/>
</dbReference>
<evidence type="ECO:0000313" key="2">
    <source>
        <dbReference type="Proteomes" id="UP001151532"/>
    </source>
</evidence>
<accession>A0A9Q0T9T3</accession>
<gene>
    <name evidence="1" type="ORF">OIU79_011120</name>
</gene>
<reference evidence="1" key="2">
    <citation type="journal article" date="2023" name="Int. J. Mol. Sci.">
        <title>De Novo Assembly and Annotation of 11 Diverse Shrub Willow (Salix) Genomes Reveals Novel Gene Organization in Sex-Linked Regions.</title>
        <authorList>
            <person name="Hyden B."/>
            <person name="Feng K."/>
            <person name="Yates T.B."/>
            <person name="Jawdy S."/>
            <person name="Cereghino C."/>
            <person name="Smart L.B."/>
            <person name="Muchero W."/>
        </authorList>
    </citation>
    <scope>NUCLEOTIDE SEQUENCE</scope>
    <source>
        <tissue evidence="1">Shoot tip</tissue>
    </source>
</reference>
<protein>
    <submittedName>
        <fullName evidence="1">Uncharacterized protein</fullName>
    </submittedName>
</protein>
<evidence type="ECO:0000313" key="1">
    <source>
        <dbReference type="EMBL" id="KAJ6706624.1"/>
    </source>
</evidence>
<sequence length="42" mass="4593">MISKLLLVPGLGASALVGERKVGVVSHQRSCLYVRGKQIHEY</sequence>
<name>A0A9Q0T9T3_SALPP</name>
<organism evidence="1 2">
    <name type="scientific">Salix purpurea</name>
    <name type="common">Purple osier willow</name>
    <dbReference type="NCBI Taxonomy" id="77065"/>
    <lineage>
        <taxon>Eukaryota</taxon>
        <taxon>Viridiplantae</taxon>
        <taxon>Streptophyta</taxon>
        <taxon>Embryophyta</taxon>
        <taxon>Tracheophyta</taxon>
        <taxon>Spermatophyta</taxon>
        <taxon>Magnoliopsida</taxon>
        <taxon>eudicotyledons</taxon>
        <taxon>Gunneridae</taxon>
        <taxon>Pentapetalae</taxon>
        <taxon>rosids</taxon>
        <taxon>fabids</taxon>
        <taxon>Malpighiales</taxon>
        <taxon>Salicaceae</taxon>
        <taxon>Saliceae</taxon>
        <taxon>Salix</taxon>
    </lineage>
</organism>
<dbReference type="Proteomes" id="UP001151532">
    <property type="component" value="Chromosome 3"/>
</dbReference>